<dbReference type="FunFam" id="2.30.29.30:FF:000281">
    <property type="entry name" value="Actin associated protein"/>
    <property type="match status" value="1"/>
</dbReference>
<dbReference type="STRING" id="78410.A0A0P7BUB9"/>
<feature type="compositionally biased region" description="Pro residues" evidence="2">
    <location>
        <begin position="419"/>
        <end position="439"/>
    </location>
</feature>
<dbReference type="InterPro" id="IPR011993">
    <property type="entry name" value="PH-like_dom_sf"/>
</dbReference>
<dbReference type="SMART" id="SM00461">
    <property type="entry name" value="WH1"/>
    <property type="match status" value="1"/>
</dbReference>
<protein>
    <recommendedName>
        <fullName evidence="7">WH1 domain-containing protein</fullName>
    </recommendedName>
</protein>
<evidence type="ECO:0000256" key="1">
    <source>
        <dbReference type="ARBA" id="ARBA00022553"/>
    </source>
</evidence>
<proteinExistence type="predicted"/>
<dbReference type="GO" id="GO:0071933">
    <property type="term" value="F:Arp2/3 complex binding"/>
    <property type="evidence" value="ECO:0007669"/>
    <property type="project" value="UniProtKB-ARBA"/>
</dbReference>
<dbReference type="InterPro" id="IPR033927">
    <property type="entry name" value="WASPfam_EVH1"/>
</dbReference>
<dbReference type="PROSITE" id="PS51082">
    <property type="entry name" value="WH2"/>
    <property type="match status" value="1"/>
</dbReference>
<reference evidence="5 6" key="1">
    <citation type="submission" date="2015-09" db="EMBL/GenBank/DDBJ databases">
        <title>Draft genome of a European isolate of the apple canker pathogen Neonectria ditissima.</title>
        <authorList>
            <person name="Gomez-Cortecero A."/>
            <person name="Harrison R.J."/>
            <person name="Armitage A.D."/>
        </authorList>
    </citation>
    <scope>NUCLEOTIDE SEQUENCE [LARGE SCALE GENOMIC DNA]</scope>
    <source>
        <strain evidence="5 6">R09/05</strain>
    </source>
</reference>
<evidence type="ECO:0008006" key="7">
    <source>
        <dbReference type="Google" id="ProtNLM"/>
    </source>
</evidence>
<evidence type="ECO:0000313" key="5">
    <source>
        <dbReference type="EMBL" id="KPM45105.1"/>
    </source>
</evidence>
<evidence type="ECO:0000259" key="4">
    <source>
        <dbReference type="PROSITE" id="PS51082"/>
    </source>
</evidence>
<feature type="compositionally biased region" description="Pro residues" evidence="2">
    <location>
        <begin position="391"/>
        <end position="408"/>
    </location>
</feature>
<feature type="domain" description="WH1" evidence="3">
    <location>
        <begin position="117"/>
        <end position="229"/>
    </location>
</feature>
<name>A0A0P7BUB9_9HYPO</name>
<dbReference type="SUPFAM" id="SSF50729">
    <property type="entry name" value="PH domain-like"/>
    <property type="match status" value="1"/>
</dbReference>
<gene>
    <name evidence="5" type="ORF">AK830_g1463</name>
</gene>
<dbReference type="OrthoDB" id="8963340at2759"/>
<dbReference type="Proteomes" id="UP000050424">
    <property type="component" value="Unassembled WGS sequence"/>
</dbReference>
<accession>A0A0P7BUB9</accession>
<dbReference type="InterPro" id="IPR003124">
    <property type="entry name" value="WH2_dom"/>
</dbReference>
<feature type="compositionally biased region" description="Basic and acidic residues" evidence="2">
    <location>
        <begin position="672"/>
        <end position="683"/>
    </location>
</feature>
<dbReference type="Pfam" id="PF00568">
    <property type="entry name" value="WH1"/>
    <property type="match status" value="1"/>
</dbReference>
<feature type="compositionally biased region" description="Pro residues" evidence="2">
    <location>
        <begin position="348"/>
        <end position="360"/>
    </location>
</feature>
<feature type="region of interest" description="Disordered" evidence="2">
    <location>
        <begin position="221"/>
        <end position="277"/>
    </location>
</feature>
<feature type="region of interest" description="Disordered" evidence="2">
    <location>
        <begin position="342"/>
        <end position="733"/>
    </location>
</feature>
<dbReference type="GO" id="GO:0030479">
    <property type="term" value="C:actin cortical patch"/>
    <property type="evidence" value="ECO:0007669"/>
    <property type="project" value="UniProtKB-ARBA"/>
</dbReference>
<feature type="compositionally biased region" description="Pro residues" evidence="2">
    <location>
        <begin position="521"/>
        <end position="636"/>
    </location>
</feature>
<dbReference type="Gene3D" id="2.30.29.30">
    <property type="entry name" value="Pleckstrin-homology domain (PH domain)/Phosphotyrosine-binding domain (PTB)"/>
    <property type="match status" value="1"/>
</dbReference>
<dbReference type="GO" id="GO:0003779">
    <property type="term" value="F:actin binding"/>
    <property type="evidence" value="ECO:0007669"/>
    <property type="project" value="InterPro"/>
</dbReference>
<evidence type="ECO:0000259" key="3">
    <source>
        <dbReference type="PROSITE" id="PS50229"/>
    </source>
</evidence>
<dbReference type="EMBL" id="LKCW01000011">
    <property type="protein sequence ID" value="KPM45105.1"/>
    <property type="molecule type" value="Genomic_DNA"/>
</dbReference>
<keyword evidence="6" id="KW-1185">Reference proteome</keyword>
<dbReference type="InterPro" id="IPR000697">
    <property type="entry name" value="WH1/EVH1_dom"/>
</dbReference>
<evidence type="ECO:0000256" key="2">
    <source>
        <dbReference type="SAM" id="MobiDB-lite"/>
    </source>
</evidence>
<sequence>MRRQSVLVQAISDVQHILLSLGPQLSRRRRRCPSTPPKAQIRLPHASAKTDLATRAKEDTRISATQSIPSFHPFHDDSRYIPSPFTDSGDLADRPDRSPIMPSILNDDDKDTVKRFVPKQSNKIQAVAVARLYVAYPNRLKWTYTGVQGAIVLANDLVGHTYWIKMVDISPSNRGVIWDQEIFDTWSYNQDRTFFHTFELEECLAGLSFIDEKEAKQFKKKMDEREKNASRSTRATPFGGGAHPTHKHGLLGGLFGHRHSSAPSSTPPESPRAHSNSIQHHVVNSSGSLNGGKTPSEFALLDAFDPLWREHFGQDLQDKGLTDDFIKENQEFIVDFLRDEQQKMDEPPASPLLPPSPPPQTNGGREQRAGRAPPPPPNPPPGPTSRGHADAPPPPAPRRGGPPPPPAPRRSGKADTPPEQAPPVAQQPPRPRFNAPPPLADAGKFAHVEPPRAVPAIPAPAPGPPPPPRPNKVPIENDSGYKHGVPPPFAGARLPAPTPSRGPVPPPPPPRANDTHAGPIGAPPPLPPKVPASGAPPLPPPSSRPVPPPPAANQAPLPPLPPMSSLPPPPPPLPPTSGAPPPPPPPPMPPTSGAPLPPPPPPLPPTSGAPPPPPPPPMPPTSGGGPPAPPPPPPPNRDSGYSSGVPALPGADGTRSAMLGDIQKAGGIGALKKVDRTQIRDRSGAQVSGSDAPGGGGGASGGGGGMADALAAALQKRKEKVSKSDDEDNNDDW</sequence>
<evidence type="ECO:0000313" key="6">
    <source>
        <dbReference type="Proteomes" id="UP000050424"/>
    </source>
</evidence>
<comment type="caution">
    <text evidence="5">The sequence shown here is derived from an EMBL/GenBank/DDBJ whole genome shotgun (WGS) entry which is preliminary data.</text>
</comment>
<keyword evidence="1" id="KW-0597">Phosphoprotein</keyword>
<feature type="compositionally biased region" description="Pro residues" evidence="2">
    <location>
        <begin position="372"/>
        <end position="383"/>
    </location>
</feature>
<dbReference type="GO" id="GO:0045010">
    <property type="term" value="P:actin nucleation"/>
    <property type="evidence" value="ECO:0007669"/>
    <property type="project" value="UniProtKB-ARBA"/>
</dbReference>
<feature type="compositionally biased region" description="Gly residues" evidence="2">
    <location>
        <begin position="692"/>
        <end position="706"/>
    </location>
</feature>
<dbReference type="PROSITE" id="PS50229">
    <property type="entry name" value="WH1"/>
    <property type="match status" value="1"/>
</dbReference>
<feature type="compositionally biased region" description="Pro residues" evidence="2">
    <location>
        <begin position="457"/>
        <end position="471"/>
    </location>
</feature>
<organism evidence="5 6">
    <name type="scientific">Neonectria ditissima</name>
    <dbReference type="NCBI Taxonomy" id="78410"/>
    <lineage>
        <taxon>Eukaryota</taxon>
        <taxon>Fungi</taxon>
        <taxon>Dikarya</taxon>
        <taxon>Ascomycota</taxon>
        <taxon>Pezizomycotina</taxon>
        <taxon>Sordariomycetes</taxon>
        <taxon>Hypocreomycetidae</taxon>
        <taxon>Hypocreales</taxon>
        <taxon>Nectriaceae</taxon>
        <taxon>Neonectria</taxon>
    </lineage>
</organism>
<dbReference type="CDD" id="cd01205">
    <property type="entry name" value="EVH1_WASP-like"/>
    <property type="match status" value="1"/>
</dbReference>
<dbReference type="AlphaFoldDB" id="A0A0P7BUB9"/>
<feature type="domain" description="WH2" evidence="4">
    <location>
        <begin position="654"/>
        <end position="674"/>
    </location>
</feature>
<feature type="compositionally biased region" description="Pro residues" evidence="2">
    <location>
        <begin position="496"/>
        <end position="511"/>
    </location>
</feature>